<gene>
    <name evidence="1" type="ORF">DJ93_1011</name>
</gene>
<evidence type="ECO:0008006" key="3">
    <source>
        <dbReference type="Google" id="ProtNLM"/>
    </source>
</evidence>
<dbReference type="AlphaFoldDB" id="A0A090YSU6"/>
<sequence length="74" mass="8358">MPFTFAHPAAVIPFCKKQSPYISVTALVLGSMAPDFEYFLHFRPYGSIGYTRLGFFYFNLPLVFAAKDILDSNV</sequence>
<dbReference type="EMBL" id="JMQC01000008">
    <property type="protein sequence ID" value="KFN01337.1"/>
    <property type="molecule type" value="Genomic_DNA"/>
</dbReference>
<dbReference type="InterPro" id="IPR025238">
    <property type="entry name" value="DUF4184"/>
</dbReference>
<evidence type="ECO:0000313" key="1">
    <source>
        <dbReference type="EMBL" id="KFN01337.1"/>
    </source>
</evidence>
<dbReference type="STRING" id="1405.B7492_21345"/>
<evidence type="ECO:0000313" key="2">
    <source>
        <dbReference type="Proteomes" id="UP000029389"/>
    </source>
</evidence>
<organism evidence="1 2">
    <name type="scientific">Bacillus clarus</name>
    <dbReference type="NCBI Taxonomy" id="2338372"/>
    <lineage>
        <taxon>Bacteria</taxon>
        <taxon>Bacillati</taxon>
        <taxon>Bacillota</taxon>
        <taxon>Bacilli</taxon>
        <taxon>Bacillales</taxon>
        <taxon>Bacillaceae</taxon>
        <taxon>Bacillus</taxon>
        <taxon>Bacillus cereus group</taxon>
    </lineage>
</organism>
<proteinExistence type="predicted"/>
<reference evidence="1 2" key="1">
    <citation type="submission" date="2014-04" db="EMBL/GenBank/DDBJ databases">
        <authorList>
            <person name="Bishop-Lilly K.A."/>
            <person name="Broomall S.M."/>
            <person name="Chain P.S."/>
            <person name="Chertkov O."/>
            <person name="Coyne S.R."/>
            <person name="Daligault H.E."/>
            <person name="Davenport K.W."/>
            <person name="Erkkila T."/>
            <person name="Frey K.G."/>
            <person name="Gibbons H.S."/>
            <person name="Gu W."/>
            <person name="Jaissle J."/>
            <person name="Johnson S.L."/>
            <person name="Koroleva G.I."/>
            <person name="Ladner J.T."/>
            <person name="Lo C.-C."/>
            <person name="Minogue T.D."/>
            <person name="Munk C."/>
            <person name="Palacios G.F."/>
            <person name="Redden C.L."/>
            <person name="Rosenzweig C.N."/>
            <person name="Scholz M.B."/>
            <person name="Teshima H."/>
            <person name="Xu Y."/>
        </authorList>
    </citation>
    <scope>NUCLEOTIDE SEQUENCE [LARGE SCALE GENOMIC DNA]</scope>
    <source>
        <strain evidence="1 2">BHP</strain>
    </source>
</reference>
<dbReference type="Proteomes" id="UP000029389">
    <property type="component" value="Unassembled WGS sequence"/>
</dbReference>
<comment type="caution">
    <text evidence="1">The sequence shown here is derived from an EMBL/GenBank/DDBJ whole genome shotgun (WGS) entry which is preliminary data.</text>
</comment>
<accession>A0A090YSU6</accession>
<name>A0A090YSU6_9BACI</name>
<protein>
    <recommendedName>
        <fullName evidence="3">DUF4184 family protein</fullName>
    </recommendedName>
</protein>
<dbReference type="PATRIC" id="fig|1405.8.peg.1187"/>
<dbReference type="Pfam" id="PF13803">
    <property type="entry name" value="DUF4184"/>
    <property type="match status" value="1"/>
</dbReference>